<protein>
    <recommendedName>
        <fullName evidence="3">Trypsin-like peptidase domain-containing protein</fullName>
    </recommendedName>
</protein>
<sequence>MSVNRTNIWELAEAYLAGTLPQDEFVALKLRLSTDAAFATEFYEATDLIRSATDSGKHKRFRAMLRDVHQQQTAVQKEKKAKLVLFSPQMWRTAGVAASVAFLASTITFWSLKPSLNKTESKYNTISREVTGLKIEQAKQNEKQKKLEQDLVDKTRKVTPPPSDIKTTGTGFALSNNGYFVTAYHVIHDENGYGDSVYIQAHDGQYYKASLVTFDANADVAIMKVDKAGFRFGKGELPYTFTQSKSVLGTHIFTVGYPTDDIAYSEGYISSRNGYEGNKMQYTLELPVGHGQSGSPLVDGKGNVLGLLTAVGSHSEEKTYAVSTKAITALLHKLPDEKNIKLPKHARIAHMGREQQIEKMEEYTFSVKVYKK</sequence>
<accession>A0ABP8N8F9</accession>
<dbReference type="Gene3D" id="2.40.10.10">
    <property type="entry name" value="Trypsin-like serine proteases"/>
    <property type="match status" value="2"/>
</dbReference>
<dbReference type="InterPro" id="IPR001940">
    <property type="entry name" value="Peptidase_S1C"/>
</dbReference>
<dbReference type="Proteomes" id="UP001500067">
    <property type="component" value="Unassembled WGS sequence"/>
</dbReference>
<organism evidence="1 2">
    <name type="scientific">Nemorincola caseinilytica</name>
    <dbReference type="NCBI Taxonomy" id="2054315"/>
    <lineage>
        <taxon>Bacteria</taxon>
        <taxon>Pseudomonadati</taxon>
        <taxon>Bacteroidota</taxon>
        <taxon>Chitinophagia</taxon>
        <taxon>Chitinophagales</taxon>
        <taxon>Chitinophagaceae</taxon>
        <taxon>Nemorincola</taxon>
    </lineage>
</organism>
<comment type="caution">
    <text evidence="1">The sequence shown here is derived from an EMBL/GenBank/DDBJ whole genome shotgun (WGS) entry which is preliminary data.</text>
</comment>
<evidence type="ECO:0000313" key="1">
    <source>
        <dbReference type="EMBL" id="GAA4462983.1"/>
    </source>
</evidence>
<dbReference type="RefSeq" id="WP_345079634.1">
    <property type="nucleotide sequence ID" value="NZ_BAABFA010000008.1"/>
</dbReference>
<dbReference type="InterPro" id="IPR009003">
    <property type="entry name" value="Peptidase_S1_PA"/>
</dbReference>
<proteinExistence type="predicted"/>
<dbReference type="PANTHER" id="PTHR43019:SF23">
    <property type="entry name" value="PROTEASE DO-LIKE 5, CHLOROPLASTIC"/>
    <property type="match status" value="1"/>
</dbReference>
<dbReference type="SUPFAM" id="SSF50494">
    <property type="entry name" value="Trypsin-like serine proteases"/>
    <property type="match status" value="1"/>
</dbReference>
<keyword evidence="2" id="KW-1185">Reference proteome</keyword>
<dbReference type="EMBL" id="BAABFA010000008">
    <property type="protein sequence ID" value="GAA4462983.1"/>
    <property type="molecule type" value="Genomic_DNA"/>
</dbReference>
<name>A0ABP8N8F9_9BACT</name>
<dbReference type="PANTHER" id="PTHR43019">
    <property type="entry name" value="SERINE ENDOPROTEASE DEGS"/>
    <property type="match status" value="1"/>
</dbReference>
<dbReference type="InterPro" id="IPR043504">
    <property type="entry name" value="Peptidase_S1_PA_chymotrypsin"/>
</dbReference>
<reference evidence="2" key="1">
    <citation type="journal article" date="2019" name="Int. J. Syst. Evol. Microbiol.">
        <title>The Global Catalogue of Microorganisms (GCM) 10K type strain sequencing project: providing services to taxonomists for standard genome sequencing and annotation.</title>
        <authorList>
            <consortium name="The Broad Institute Genomics Platform"/>
            <consortium name="The Broad Institute Genome Sequencing Center for Infectious Disease"/>
            <person name="Wu L."/>
            <person name="Ma J."/>
        </authorList>
    </citation>
    <scope>NUCLEOTIDE SEQUENCE [LARGE SCALE GENOMIC DNA]</scope>
    <source>
        <strain evidence="2">JCM 32105</strain>
    </source>
</reference>
<evidence type="ECO:0008006" key="3">
    <source>
        <dbReference type="Google" id="ProtNLM"/>
    </source>
</evidence>
<dbReference type="Pfam" id="PF13365">
    <property type="entry name" value="Trypsin_2"/>
    <property type="match status" value="1"/>
</dbReference>
<evidence type="ECO:0000313" key="2">
    <source>
        <dbReference type="Proteomes" id="UP001500067"/>
    </source>
</evidence>
<gene>
    <name evidence="1" type="ORF">GCM10023093_10530</name>
</gene>
<dbReference type="PRINTS" id="PR00834">
    <property type="entry name" value="PROTEASES2C"/>
</dbReference>